<feature type="domain" description="DUF8035" evidence="2">
    <location>
        <begin position="501"/>
        <end position="554"/>
    </location>
</feature>
<dbReference type="EMBL" id="VFLP01000047">
    <property type="protein sequence ID" value="TRX91287.1"/>
    <property type="molecule type" value="Genomic_DNA"/>
</dbReference>
<feature type="compositionally biased region" description="Basic and acidic residues" evidence="1">
    <location>
        <begin position="698"/>
        <end position="709"/>
    </location>
</feature>
<keyword evidence="4" id="KW-1185">Reference proteome</keyword>
<evidence type="ECO:0000259" key="2">
    <source>
        <dbReference type="Pfam" id="PF26118"/>
    </source>
</evidence>
<sequence length="876" mass="98636">MNFTERTAFYPVNTDAMASYPFEEEVNTASPPILAPIDALDAFARKLYRRARNAGSNFENVAIVVRDLHTVLKHLKVEAEDPESLLNCDNSAVYIRQLTPIIEDGEFTLKQLDAILEKYFDGSSDGSGISGDGELHVHMNDSEKGWMMLDSLELEKIDLIRSKLANQKLNIDMFLNTVQLHNPSKSHQPVDVTSTDLDAIKDKVDAIASRLCQRKDSGFGENEDQLWEQFRDALEEEGFSKDVLRNNQDILRAYIREVDEQITAFGGGTPSVRGFLENYTPPPDPDVIPPYPANGGDPYSPDIDNEKFFPSMKMERLRYDDYPPQPGQLSTQGTGLSYDYHSSDDEDASSPSSMALISTKQIMELDNRVADMTVAMGGIHMQSVSPTTNGHYTTSGSQPQRYLPPSSSQPALLPSPDRTYTFDEQYEYEHDPPPRYVPSLPPPPLGGDRNSPPILRSNSLSAPSLVGQRAALPPPNQSRESTNQRFARLGPDSQGREIPLDAKWTRIRRSLVSPEVVAREGLRYEARPDFVAILGELKKEDIADLARKSQEVRDERRRSASNASGVAKQPKFGGKERRPEDKYHPDKYRNWDVIEGRHNQFEGPGYVINPYRGRMNSTVSSTGEIWDSSDDEASPDLYEDRAKYGHHPNSYPPPQPYLPQHQNLGPRGGLNRGSISTLDDGDVKGTKSYPYIVPSPVEENKGGEGRDKTSPSATVKPKPILKNKNDDPHVRFDPEPQILDDKSGSMPRSLGRRDKGKETSERDWRDRDRDKVRIRDRDRERRNRSDRDMDRERHSDRNPDRHHSGTANGKYYTSTSGGRRNDRDDHRSREERDRDRERERERGARRKARSETLRAVGIGGAAASLLSVLTEAAAGL</sequence>
<feature type="compositionally biased region" description="Polar residues" evidence="1">
    <location>
        <begin position="805"/>
        <end position="818"/>
    </location>
</feature>
<gene>
    <name evidence="3" type="ORF">FHL15_007892</name>
</gene>
<feature type="compositionally biased region" description="Polar residues" evidence="1">
    <location>
        <begin position="382"/>
        <end position="400"/>
    </location>
</feature>
<proteinExistence type="predicted"/>
<dbReference type="OrthoDB" id="5226662at2759"/>
<dbReference type="InterPro" id="IPR058348">
    <property type="entry name" value="DUF8035"/>
</dbReference>
<feature type="compositionally biased region" description="Basic and acidic residues" evidence="1">
    <location>
        <begin position="546"/>
        <end position="558"/>
    </location>
</feature>
<organism evidence="3 4">
    <name type="scientific">Xylaria flabelliformis</name>
    <dbReference type="NCBI Taxonomy" id="2512241"/>
    <lineage>
        <taxon>Eukaryota</taxon>
        <taxon>Fungi</taxon>
        <taxon>Dikarya</taxon>
        <taxon>Ascomycota</taxon>
        <taxon>Pezizomycotina</taxon>
        <taxon>Sordariomycetes</taxon>
        <taxon>Xylariomycetidae</taxon>
        <taxon>Xylariales</taxon>
        <taxon>Xylariaceae</taxon>
        <taxon>Xylaria</taxon>
    </lineage>
</organism>
<dbReference type="Pfam" id="PF26118">
    <property type="entry name" value="DUF8035"/>
    <property type="match status" value="1"/>
</dbReference>
<protein>
    <recommendedName>
        <fullName evidence="2">DUF8035 domain-containing protein</fullName>
    </recommendedName>
</protein>
<dbReference type="STRING" id="2512241.A0A553HTN0"/>
<feature type="compositionally biased region" description="Basic and acidic residues" evidence="1">
    <location>
        <begin position="751"/>
        <end position="803"/>
    </location>
</feature>
<dbReference type="PANTHER" id="PTHR42081:SF2">
    <property type="entry name" value="NIPPED-B-LIKE PROTEIN B"/>
    <property type="match status" value="1"/>
</dbReference>
<feature type="compositionally biased region" description="Pro residues" evidence="1">
    <location>
        <begin position="280"/>
        <end position="292"/>
    </location>
</feature>
<feature type="compositionally biased region" description="Basic and acidic residues" evidence="1">
    <location>
        <begin position="819"/>
        <end position="842"/>
    </location>
</feature>
<feature type="region of interest" description="Disordered" evidence="1">
    <location>
        <begin position="276"/>
        <end position="306"/>
    </location>
</feature>
<evidence type="ECO:0000256" key="1">
    <source>
        <dbReference type="SAM" id="MobiDB-lite"/>
    </source>
</evidence>
<feature type="region of interest" description="Disordered" evidence="1">
    <location>
        <begin position="318"/>
        <end position="351"/>
    </location>
</feature>
<dbReference type="PANTHER" id="PTHR42081">
    <property type="entry name" value="ZINC FINGER PROTEIN DHHC DOMAIN CONTAINING PROTEIN"/>
    <property type="match status" value="1"/>
</dbReference>
<dbReference type="Proteomes" id="UP000319160">
    <property type="component" value="Unassembled WGS sequence"/>
</dbReference>
<feature type="compositionally biased region" description="Basic and acidic residues" evidence="1">
    <location>
        <begin position="573"/>
        <end position="584"/>
    </location>
</feature>
<comment type="caution">
    <text evidence="3">The sequence shown here is derived from an EMBL/GenBank/DDBJ whole genome shotgun (WGS) entry which is preliminary data.</text>
</comment>
<feature type="region of interest" description="Disordered" evidence="1">
    <location>
        <begin position="546"/>
        <end position="584"/>
    </location>
</feature>
<feature type="compositionally biased region" description="Basic and acidic residues" evidence="1">
    <location>
        <begin position="723"/>
        <end position="743"/>
    </location>
</feature>
<evidence type="ECO:0000313" key="3">
    <source>
        <dbReference type="EMBL" id="TRX91287.1"/>
    </source>
</evidence>
<name>A0A553HTN0_9PEZI</name>
<feature type="region of interest" description="Disordered" evidence="1">
    <location>
        <begin position="381"/>
        <end position="497"/>
    </location>
</feature>
<dbReference type="AlphaFoldDB" id="A0A553HTN0"/>
<feature type="region of interest" description="Disordered" evidence="1">
    <location>
        <begin position="620"/>
        <end position="851"/>
    </location>
</feature>
<feature type="compositionally biased region" description="Pro residues" evidence="1">
    <location>
        <begin position="434"/>
        <end position="445"/>
    </location>
</feature>
<evidence type="ECO:0000313" key="4">
    <source>
        <dbReference type="Proteomes" id="UP000319160"/>
    </source>
</evidence>
<accession>A0A553HTN0</accession>
<reference evidence="4" key="1">
    <citation type="submission" date="2019-06" db="EMBL/GenBank/DDBJ databases">
        <title>Draft genome sequence of the griseofulvin-producing fungus Xylaria cubensis strain G536.</title>
        <authorList>
            <person name="Mead M.E."/>
            <person name="Raja H.A."/>
            <person name="Steenwyk J.L."/>
            <person name="Knowles S.L."/>
            <person name="Oberlies N.H."/>
            <person name="Rokas A."/>
        </authorList>
    </citation>
    <scope>NUCLEOTIDE SEQUENCE [LARGE SCALE GENOMIC DNA]</scope>
    <source>
        <strain evidence="4">G536</strain>
    </source>
</reference>
<feature type="compositionally biased region" description="Low complexity" evidence="1">
    <location>
        <begin position="403"/>
        <end position="416"/>
    </location>
</feature>